<proteinExistence type="predicted"/>
<dbReference type="Proteomes" id="UP001178507">
    <property type="component" value="Unassembled WGS sequence"/>
</dbReference>
<protein>
    <submittedName>
        <fullName evidence="1">Uncharacterized protein</fullName>
    </submittedName>
</protein>
<organism evidence="1 2">
    <name type="scientific">Effrenium voratum</name>
    <dbReference type="NCBI Taxonomy" id="2562239"/>
    <lineage>
        <taxon>Eukaryota</taxon>
        <taxon>Sar</taxon>
        <taxon>Alveolata</taxon>
        <taxon>Dinophyceae</taxon>
        <taxon>Suessiales</taxon>
        <taxon>Symbiodiniaceae</taxon>
        <taxon>Effrenium</taxon>
    </lineage>
</organism>
<dbReference type="EMBL" id="CAUJNA010003358">
    <property type="protein sequence ID" value="CAJ1400078.1"/>
    <property type="molecule type" value="Genomic_DNA"/>
</dbReference>
<name>A0AA36J7T2_9DINO</name>
<comment type="caution">
    <text evidence="1">The sequence shown here is derived from an EMBL/GenBank/DDBJ whole genome shotgun (WGS) entry which is preliminary data.</text>
</comment>
<evidence type="ECO:0000313" key="2">
    <source>
        <dbReference type="Proteomes" id="UP001178507"/>
    </source>
</evidence>
<dbReference type="AlphaFoldDB" id="A0AA36J7T2"/>
<keyword evidence="2" id="KW-1185">Reference proteome</keyword>
<gene>
    <name evidence="1" type="ORF">EVOR1521_LOCUS23499</name>
</gene>
<reference evidence="1" key="1">
    <citation type="submission" date="2023-08" db="EMBL/GenBank/DDBJ databases">
        <authorList>
            <person name="Chen Y."/>
            <person name="Shah S."/>
            <person name="Dougan E. K."/>
            <person name="Thang M."/>
            <person name="Chan C."/>
        </authorList>
    </citation>
    <scope>NUCLEOTIDE SEQUENCE</scope>
</reference>
<sequence>MGQAALLPWSSPQDTLFLQNAAASTAAWGVAELSFHRLPDCSDAAMLFAHPGISGSLTGYDEANAFSSSGIPWVSSCSACTSGQALIGVVGVCRPEEVRCVKLQQCTENRNSYGCPAAAGRMDRVTLLAKGEHVFTWNFMQGQTSSVLPALELEVLTIPSRRRRATMSAFVDVSYQVQADAEVNPGFSSR</sequence>
<accession>A0AA36J7T2</accession>
<evidence type="ECO:0000313" key="1">
    <source>
        <dbReference type="EMBL" id="CAJ1400078.1"/>
    </source>
</evidence>